<name>A0A812I2C3_9DINO</name>
<comment type="caution">
    <text evidence="5">The sequence shown here is derived from an EMBL/GenBank/DDBJ whole genome shotgun (WGS) entry which is preliminary data.</text>
</comment>
<keyword evidence="1" id="KW-0436">Ligase</keyword>
<feature type="region of interest" description="Disordered" evidence="4">
    <location>
        <begin position="1"/>
        <end position="57"/>
    </location>
</feature>
<organism evidence="5 6">
    <name type="scientific">Symbiodinium natans</name>
    <dbReference type="NCBI Taxonomy" id="878477"/>
    <lineage>
        <taxon>Eukaryota</taxon>
        <taxon>Sar</taxon>
        <taxon>Alveolata</taxon>
        <taxon>Dinophyceae</taxon>
        <taxon>Suessiales</taxon>
        <taxon>Symbiodiniaceae</taxon>
        <taxon>Symbiodinium</taxon>
    </lineage>
</organism>
<accession>A0A812I2C3</accession>
<dbReference type="PROSITE" id="PS51221">
    <property type="entry name" value="TTL"/>
    <property type="match status" value="1"/>
</dbReference>
<dbReference type="InterPro" id="IPR004344">
    <property type="entry name" value="TTL/TTLL_fam"/>
</dbReference>
<dbReference type="GO" id="GO:0070740">
    <property type="term" value="F:tubulin-glutamic acid ligase activity"/>
    <property type="evidence" value="ECO:0007669"/>
    <property type="project" value="TreeGrafter"/>
</dbReference>
<evidence type="ECO:0000256" key="3">
    <source>
        <dbReference type="ARBA" id="ARBA00022840"/>
    </source>
</evidence>
<keyword evidence="3" id="KW-0067">ATP-binding</keyword>
<dbReference type="EMBL" id="CAJNDS010000158">
    <property type="protein sequence ID" value="CAE6971811.1"/>
    <property type="molecule type" value="Genomic_DNA"/>
</dbReference>
<feature type="compositionally biased region" description="Basic and acidic residues" evidence="4">
    <location>
        <begin position="21"/>
        <end position="32"/>
    </location>
</feature>
<dbReference type="Pfam" id="PF03133">
    <property type="entry name" value="TTL"/>
    <property type="match status" value="1"/>
</dbReference>
<dbReference type="GO" id="GO:0000226">
    <property type="term" value="P:microtubule cytoskeleton organization"/>
    <property type="evidence" value="ECO:0007669"/>
    <property type="project" value="TreeGrafter"/>
</dbReference>
<evidence type="ECO:0000256" key="2">
    <source>
        <dbReference type="ARBA" id="ARBA00022741"/>
    </source>
</evidence>
<dbReference type="Proteomes" id="UP000604046">
    <property type="component" value="Unassembled WGS sequence"/>
</dbReference>
<dbReference type="GO" id="GO:0005524">
    <property type="term" value="F:ATP binding"/>
    <property type="evidence" value="ECO:0007669"/>
    <property type="project" value="UniProtKB-KW"/>
</dbReference>
<gene>
    <name evidence="5" type="primary">Ttll10</name>
    <name evidence="5" type="ORF">SNAT2548_LOCUS2656</name>
</gene>
<dbReference type="SUPFAM" id="SSF56059">
    <property type="entry name" value="Glutathione synthetase ATP-binding domain-like"/>
    <property type="match status" value="1"/>
</dbReference>
<sequence length="643" mass="71501">MAFSRRVHSLSSGYAGQRASSDSERTAAAREEADVEDLPGGSFPAEQRSSWLPAGSEERMRGHPATAAHMVPGLGLPPEALFCWTAADMEMYMASSGYVKPKLKLFYYISPECPQTIVDLVSPRLRKQNWACTVRPEPGNTPIFVWEGSRPSIDPAPTLSRGGLVNRVAPALPITRKVGMLRAVQKWCSQKGQEFPPSWYPLTFELPGSLEEWKEHVAKHPSKRWIYKPNGGARGAGIILVSGVQDVDSPERPFKERCRPPRPEDLHASPLEVRYFAPTGIIQEYVPDLQLLKGHKFAIRAYLLIARVQPLLVLLHGAAYAKVCGQEFDSEHFSQADLLRHVTEQEFQKMGGQVHDDWKVHPVMLLEELAHELADEASGSAKDWMEAFWTQVRQTCLQVVETFHDSLRDEGRLGMFEILGLDFVCKADGTVIFLEANRDPSWVIDPGAKTAIIPTMVTDMLDIVLQAHGDTGGRSYSSITDILRGCNGCYKFRVLIDETSSEEGLETISSTPAEEKHGQPAFAVLLSFHSEGCPAFQNSAFYEGEEARHVELNGRLLLPCRRLEMGDFLLVKLAEAGESSSVGKSQGPPEGRDELDSFLKSLRFPTGRGRRRCNGARHRHKAWRLAVPHSPMGTGDGIRRWNG</sequence>
<keyword evidence="6" id="KW-1185">Reference proteome</keyword>
<dbReference type="AlphaFoldDB" id="A0A812I2C3"/>
<dbReference type="Gene3D" id="3.30.470.20">
    <property type="entry name" value="ATP-grasp fold, B domain"/>
    <property type="match status" value="1"/>
</dbReference>
<dbReference type="GO" id="GO:0036064">
    <property type="term" value="C:ciliary basal body"/>
    <property type="evidence" value="ECO:0007669"/>
    <property type="project" value="TreeGrafter"/>
</dbReference>
<dbReference type="OrthoDB" id="288171at2759"/>
<evidence type="ECO:0000313" key="6">
    <source>
        <dbReference type="Proteomes" id="UP000604046"/>
    </source>
</evidence>
<reference evidence="5" key="1">
    <citation type="submission" date="2021-02" db="EMBL/GenBank/DDBJ databases">
        <authorList>
            <person name="Dougan E. K."/>
            <person name="Rhodes N."/>
            <person name="Thang M."/>
            <person name="Chan C."/>
        </authorList>
    </citation>
    <scope>NUCLEOTIDE SEQUENCE</scope>
</reference>
<evidence type="ECO:0000256" key="1">
    <source>
        <dbReference type="ARBA" id="ARBA00022598"/>
    </source>
</evidence>
<dbReference type="PANTHER" id="PTHR12241">
    <property type="entry name" value="TUBULIN POLYGLUTAMYLASE"/>
    <property type="match status" value="1"/>
</dbReference>
<evidence type="ECO:0000313" key="5">
    <source>
        <dbReference type="EMBL" id="CAE6971811.1"/>
    </source>
</evidence>
<evidence type="ECO:0000256" key="4">
    <source>
        <dbReference type="SAM" id="MobiDB-lite"/>
    </source>
</evidence>
<feature type="compositionally biased region" description="Polar residues" evidence="4">
    <location>
        <begin position="9"/>
        <end position="20"/>
    </location>
</feature>
<dbReference type="GO" id="GO:0015631">
    <property type="term" value="F:tubulin binding"/>
    <property type="evidence" value="ECO:0007669"/>
    <property type="project" value="TreeGrafter"/>
</dbReference>
<keyword evidence="2" id="KW-0547">Nucleotide-binding</keyword>
<protein>
    <submittedName>
        <fullName evidence="5">Ttll10 protein</fullName>
    </submittedName>
</protein>
<proteinExistence type="predicted"/>